<dbReference type="Proteomes" id="UP000799428">
    <property type="component" value="Unassembled WGS sequence"/>
</dbReference>
<dbReference type="CDD" id="cd10170">
    <property type="entry name" value="ASKHA_NBD_HSP70"/>
    <property type="match status" value="1"/>
</dbReference>
<evidence type="ECO:0000313" key="2">
    <source>
        <dbReference type="EMBL" id="KAF2704593.1"/>
    </source>
</evidence>
<accession>A0A6G1JW84</accession>
<feature type="region of interest" description="Disordered" evidence="1">
    <location>
        <begin position="1"/>
        <end position="92"/>
    </location>
</feature>
<gene>
    <name evidence="2" type="ORF">K504DRAFT_449582</name>
</gene>
<sequence>MPRYNASTFDPSSPPRFRPINEDLHRRPRNTRIGTRPSRSTRGQGSIQTQGHAPLDLPTTRLRSARLRSDDTRERNVLSPSQTPTPVAIDTEATSPTTNNVYKVCVDFGTTFSTVAYTLPGFTGDIDDIFTIPGPGDCNPTEGDRQIPTASWYPVGPVTPSTHKRPVFDMNSEVGAMPGFLGTGATSSRNLNDTVCPGYLHGHGVEKEFTTTTLNSKTYRAEDRLLRTKLLLDESVYTERLRQELRELIIGIVPTEFEIIRDYLTVLYLLVKQRLQRAHDFDAESQVEFVVTVPVCWTPFANMRMTECVLSALKEADFGIPHDGSTINLFIVNEAEAAATYVIQHRASLFKRLEVFILMDCGGGTVDLGTYKLARDEPPRLEWQVNSLSGGLYGSSYVNQKFERVVEELLSEQREHLESVNKSTLAVYIAQEMMPRFENVYKRTIDFSDLDEIFKFKVSGLRPSKTDNRLKEDALLLTWQVLRSYLNCVSLINNLISLNSGDMLRIFEDCLKGIHGMMKYQIIQAVQEKGVEVDKVLLVGGFADSPALCNYLTQGLKKINEEMGLSIQLIIPQRLAAPAVAKGALVRSADKENGPNRIPDLGIAVLRHIPYQTGSRFRKQYPELDQALQAGEPTISELDGKKYVADTLHWIIKAGVGPIGSVHKASFQVDYFIGIDDPPSEWIRKESLFISRTCNEDNYQQHHAKNKDKYEKLGKLELDLVSLRSENLPQRRPTPGIGLPHYKITVSHEWVIIDRDLRFNVYWPSKPMKGIERRLIPGSGFSFNIAGIFGPGTK</sequence>
<dbReference type="Gene3D" id="3.30.420.40">
    <property type="match status" value="1"/>
</dbReference>
<dbReference type="OrthoDB" id="2963168at2759"/>
<dbReference type="EMBL" id="MU005782">
    <property type="protein sequence ID" value="KAF2704593.1"/>
    <property type="molecule type" value="Genomic_DNA"/>
</dbReference>
<feature type="compositionally biased region" description="Polar residues" evidence="1">
    <location>
        <begin position="37"/>
        <end position="51"/>
    </location>
</feature>
<protein>
    <recommendedName>
        <fullName evidence="4">Actin-like ATPase domain-containing protein</fullName>
    </recommendedName>
</protein>
<name>A0A6G1JW84_9PLEO</name>
<feature type="compositionally biased region" description="Basic and acidic residues" evidence="1">
    <location>
        <begin position="67"/>
        <end position="76"/>
    </location>
</feature>
<feature type="compositionally biased region" description="Polar residues" evidence="1">
    <location>
        <begin position="1"/>
        <end position="11"/>
    </location>
</feature>
<dbReference type="AlphaFoldDB" id="A0A6G1JW84"/>
<organism evidence="2 3">
    <name type="scientific">Pleomassaria siparia CBS 279.74</name>
    <dbReference type="NCBI Taxonomy" id="1314801"/>
    <lineage>
        <taxon>Eukaryota</taxon>
        <taxon>Fungi</taxon>
        <taxon>Dikarya</taxon>
        <taxon>Ascomycota</taxon>
        <taxon>Pezizomycotina</taxon>
        <taxon>Dothideomycetes</taxon>
        <taxon>Pleosporomycetidae</taxon>
        <taxon>Pleosporales</taxon>
        <taxon>Pleomassariaceae</taxon>
        <taxon>Pleomassaria</taxon>
    </lineage>
</organism>
<keyword evidence="3" id="KW-1185">Reference proteome</keyword>
<evidence type="ECO:0000313" key="3">
    <source>
        <dbReference type="Proteomes" id="UP000799428"/>
    </source>
</evidence>
<dbReference type="SUPFAM" id="SSF53067">
    <property type="entry name" value="Actin-like ATPase domain"/>
    <property type="match status" value="2"/>
</dbReference>
<evidence type="ECO:0008006" key="4">
    <source>
        <dbReference type="Google" id="ProtNLM"/>
    </source>
</evidence>
<dbReference type="InterPro" id="IPR043129">
    <property type="entry name" value="ATPase_NBD"/>
</dbReference>
<dbReference type="PANTHER" id="PTHR42749:SF8">
    <property type="entry name" value="HSP70 FAMILY PROTEIN (AFU_ORTHOLOGUE AFUA_3G13740)"/>
    <property type="match status" value="1"/>
</dbReference>
<reference evidence="2" key="1">
    <citation type="journal article" date="2020" name="Stud. Mycol.">
        <title>101 Dothideomycetes genomes: a test case for predicting lifestyles and emergence of pathogens.</title>
        <authorList>
            <person name="Haridas S."/>
            <person name="Albert R."/>
            <person name="Binder M."/>
            <person name="Bloem J."/>
            <person name="Labutti K."/>
            <person name="Salamov A."/>
            <person name="Andreopoulos B."/>
            <person name="Baker S."/>
            <person name="Barry K."/>
            <person name="Bills G."/>
            <person name="Bluhm B."/>
            <person name="Cannon C."/>
            <person name="Castanera R."/>
            <person name="Culley D."/>
            <person name="Daum C."/>
            <person name="Ezra D."/>
            <person name="Gonzalez J."/>
            <person name="Henrissat B."/>
            <person name="Kuo A."/>
            <person name="Liang C."/>
            <person name="Lipzen A."/>
            <person name="Lutzoni F."/>
            <person name="Magnuson J."/>
            <person name="Mondo S."/>
            <person name="Nolan M."/>
            <person name="Ohm R."/>
            <person name="Pangilinan J."/>
            <person name="Park H.-J."/>
            <person name="Ramirez L."/>
            <person name="Alfaro M."/>
            <person name="Sun H."/>
            <person name="Tritt A."/>
            <person name="Yoshinaga Y."/>
            <person name="Zwiers L.-H."/>
            <person name="Turgeon B."/>
            <person name="Goodwin S."/>
            <person name="Spatafora J."/>
            <person name="Crous P."/>
            <person name="Grigoriev I."/>
        </authorList>
    </citation>
    <scope>NUCLEOTIDE SEQUENCE</scope>
    <source>
        <strain evidence="2">CBS 279.74</strain>
    </source>
</reference>
<evidence type="ECO:0000256" key="1">
    <source>
        <dbReference type="SAM" id="MobiDB-lite"/>
    </source>
</evidence>
<proteinExistence type="predicted"/>
<dbReference type="PANTHER" id="PTHR42749">
    <property type="entry name" value="CELL SHAPE-DETERMINING PROTEIN MREB"/>
    <property type="match status" value="1"/>
</dbReference>